<dbReference type="GO" id="GO:0051287">
    <property type="term" value="F:NAD binding"/>
    <property type="evidence" value="ECO:0007669"/>
    <property type="project" value="InterPro"/>
</dbReference>
<dbReference type="PANTHER" id="PTHR10996:SF178">
    <property type="entry name" value="2-HYDROXYACID DEHYDROGENASE YGL185C-RELATED"/>
    <property type="match status" value="1"/>
</dbReference>
<dbReference type="CDD" id="cd05301">
    <property type="entry name" value="GDH"/>
    <property type="match status" value="1"/>
</dbReference>
<keyword evidence="1 3" id="KW-0560">Oxidoreductase</keyword>
<evidence type="ECO:0000313" key="7">
    <source>
        <dbReference type="EMBL" id="CAI8030067.1"/>
    </source>
</evidence>
<evidence type="ECO:0000256" key="3">
    <source>
        <dbReference type="RuleBase" id="RU003719"/>
    </source>
</evidence>
<dbReference type="PROSITE" id="PS00065">
    <property type="entry name" value="D_2_HYDROXYACID_DH_1"/>
    <property type="match status" value="1"/>
</dbReference>
<dbReference type="EMBL" id="CASHTH010002456">
    <property type="protein sequence ID" value="CAI8030067.1"/>
    <property type="molecule type" value="Genomic_DNA"/>
</dbReference>
<evidence type="ECO:0000256" key="2">
    <source>
        <dbReference type="ARBA" id="ARBA00023027"/>
    </source>
</evidence>
<evidence type="ECO:0000259" key="5">
    <source>
        <dbReference type="Pfam" id="PF00389"/>
    </source>
</evidence>
<dbReference type="SUPFAM" id="SSF52283">
    <property type="entry name" value="Formate/glycerate dehydrogenase catalytic domain-like"/>
    <property type="match status" value="1"/>
</dbReference>
<reference evidence="7" key="1">
    <citation type="submission" date="2023-03" db="EMBL/GenBank/DDBJ databases">
        <authorList>
            <person name="Steffen K."/>
            <person name="Cardenas P."/>
        </authorList>
    </citation>
    <scope>NUCLEOTIDE SEQUENCE</scope>
</reference>
<dbReference type="GO" id="GO:0030267">
    <property type="term" value="F:glyoxylate reductase (NADPH) activity"/>
    <property type="evidence" value="ECO:0007669"/>
    <property type="project" value="TreeGrafter"/>
</dbReference>
<feature type="region of interest" description="Disordered" evidence="4">
    <location>
        <begin position="103"/>
        <end position="126"/>
    </location>
</feature>
<dbReference type="PROSITE" id="PS00671">
    <property type="entry name" value="D_2_HYDROXYACID_DH_3"/>
    <property type="match status" value="1"/>
</dbReference>
<dbReference type="InterPro" id="IPR006140">
    <property type="entry name" value="D-isomer_DH_NAD-bd"/>
</dbReference>
<dbReference type="InterPro" id="IPR036291">
    <property type="entry name" value="NAD(P)-bd_dom_sf"/>
</dbReference>
<dbReference type="InterPro" id="IPR006139">
    <property type="entry name" value="D-isomer_2_OHA_DH_cat_dom"/>
</dbReference>
<evidence type="ECO:0000256" key="1">
    <source>
        <dbReference type="ARBA" id="ARBA00023002"/>
    </source>
</evidence>
<feature type="domain" description="D-isomer specific 2-hydroxyacid dehydrogenase NAD-binding" evidence="6">
    <location>
        <begin position="180"/>
        <end position="248"/>
    </location>
</feature>
<feature type="domain" description="D-isomer specific 2-hydroxyacid dehydrogenase catalytic" evidence="5">
    <location>
        <begin position="8"/>
        <end position="280"/>
    </location>
</feature>
<dbReference type="Proteomes" id="UP001174909">
    <property type="component" value="Unassembled WGS sequence"/>
</dbReference>
<comment type="caution">
    <text evidence="7">The sequence shown here is derived from an EMBL/GenBank/DDBJ whole genome shotgun (WGS) entry which is preliminary data.</text>
</comment>
<dbReference type="GO" id="GO:0005829">
    <property type="term" value="C:cytosol"/>
    <property type="evidence" value="ECO:0007669"/>
    <property type="project" value="TreeGrafter"/>
</dbReference>
<accession>A0AA35SJ34</accession>
<name>A0AA35SJ34_GEOBA</name>
<dbReference type="Gene3D" id="3.40.50.720">
    <property type="entry name" value="NAD(P)-binding Rossmann-like Domain"/>
    <property type="match status" value="4"/>
</dbReference>
<dbReference type="SUPFAM" id="SSF51735">
    <property type="entry name" value="NAD(P)-binding Rossmann-fold domains"/>
    <property type="match status" value="1"/>
</dbReference>
<keyword evidence="8" id="KW-1185">Reference proteome</keyword>
<dbReference type="Pfam" id="PF02826">
    <property type="entry name" value="2-Hacid_dh_C"/>
    <property type="match status" value="1"/>
</dbReference>
<comment type="similarity">
    <text evidence="3">Belongs to the D-isomer specific 2-hydroxyacid dehydrogenase family.</text>
</comment>
<evidence type="ECO:0000259" key="6">
    <source>
        <dbReference type="Pfam" id="PF02826"/>
    </source>
</evidence>
<dbReference type="AlphaFoldDB" id="A0AA35SJ34"/>
<protein>
    <submittedName>
        <fullName evidence="7">Glyoxylate reductase</fullName>
    </submittedName>
</protein>
<dbReference type="Pfam" id="PF00389">
    <property type="entry name" value="2-Hacid_dh"/>
    <property type="match status" value="1"/>
</dbReference>
<dbReference type="InterPro" id="IPR029752">
    <property type="entry name" value="D-isomer_DH_CS1"/>
</dbReference>
<dbReference type="InterPro" id="IPR029753">
    <property type="entry name" value="D-isomer_DH_CS"/>
</dbReference>
<sequence>MSQPRAFVSRMMHPDAIALIGEATEMEVWPDDPPPAPEMLRSRLADTEGVLINIMDRVDTALLDAAPKLRVISQLAAGLDNVDFPECTRRGILLGSTPGILSKAGRRPRIRPPAFGRAPSRRKRQSSTLGIVGLGQIGLEMARRARGFDMRILYHSRNRRPDAEEEYGLSYATLDDLLTQQDALRKMKSTAILVNISRGPVVDTDAICTALREGWIAGAGLDVVDPEPIPDDHPLLFLDNVTITPHIGSASVLSRRAMSIMAAQNLINGLNGQRLVHCANPELYERRYLKQLHRQSQCGRQDLVGHTAHPPSGQAGPPMACHGDEGARFFTSLFYNPTDRIPVRYRCIDIETCAPQTSSGTVQIFNRLCFPNAGRLDPPAGGVKRLRNGRAIGLYRME</sequence>
<evidence type="ECO:0000313" key="8">
    <source>
        <dbReference type="Proteomes" id="UP001174909"/>
    </source>
</evidence>
<proteinExistence type="inferred from homology"/>
<dbReference type="InterPro" id="IPR050223">
    <property type="entry name" value="D-isomer_2-hydroxyacid_DH"/>
</dbReference>
<dbReference type="GO" id="GO:0016618">
    <property type="term" value="F:hydroxypyruvate reductase [NAD(P)H] activity"/>
    <property type="evidence" value="ECO:0007669"/>
    <property type="project" value="TreeGrafter"/>
</dbReference>
<dbReference type="PANTHER" id="PTHR10996">
    <property type="entry name" value="2-HYDROXYACID DEHYDROGENASE-RELATED"/>
    <property type="match status" value="1"/>
</dbReference>
<organism evidence="7 8">
    <name type="scientific">Geodia barretti</name>
    <name type="common">Barrett's horny sponge</name>
    <dbReference type="NCBI Taxonomy" id="519541"/>
    <lineage>
        <taxon>Eukaryota</taxon>
        <taxon>Metazoa</taxon>
        <taxon>Porifera</taxon>
        <taxon>Demospongiae</taxon>
        <taxon>Heteroscleromorpha</taxon>
        <taxon>Tetractinellida</taxon>
        <taxon>Astrophorina</taxon>
        <taxon>Geodiidae</taxon>
        <taxon>Geodia</taxon>
    </lineage>
</organism>
<evidence type="ECO:0000256" key="4">
    <source>
        <dbReference type="SAM" id="MobiDB-lite"/>
    </source>
</evidence>
<gene>
    <name evidence="7" type="ORF">GBAR_LOCUS17034</name>
</gene>
<keyword evidence="2" id="KW-0520">NAD</keyword>